<comment type="caution">
    <text evidence="1">The sequence shown here is derived from an EMBL/GenBank/DDBJ whole genome shotgun (WGS) entry which is preliminary data.</text>
</comment>
<accession>A0ABQ6N067</accession>
<reference evidence="1 2" key="1">
    <citation type="journal article" date="2023" name="Commun. Biol.">
        <title>Genome analysis of Parmales, the sister group of diatoms, reveals the evolutionary specialization of diatoms from phago-mixotrophs to photoautotrophs.</title>
        <authorList>
            <person name="Ban H."/>
            <person name="Sato S."/>
            <person name="Yoshikawa S."/>
            <person name="Yamada K."/>
            <person name="Nakamura Y."/>
            <person name="Ichinomiya M."/>
            <person name="Sato N."/>
            <person name="Blanc-Mathieu R."/>
            <person name="Endo H."/>
            <person name="Kuwata A."/>
            <person name="Ogata H."/>
        </authorList>
    </citation>
    <scope>NUCLEOTIDE SEQUENCE [LARGE SCALE GENOMIC DNA]</scope>
</reference>
<dbReference type="Proteomes" id="UP001165060">
    <property type="component" value="Unassembled WGS sequence"/>
</dbReference>
<organism evidence="1 2">
    <name type="scientific">Tetraparma gracilis</name>
    <dbReference type="NCBI Taxonomy" id="2962635"/>
    <lineage>
        <taxon>Eukaryota</taxon>
        <taxon>Sar</taxon>
        <taxon>Stramenopiles</taxon>
        <taxon>Ochrophyta</taxon>
        <taxon>Bolidophyceae</taxon>
        <taxon>Parmales</taxon>
        <taxon>Triparmaceae</taxon>
        <taxon>Tetraparma</taxon>
    </lineage>
</organism>
<dbReference type="EMBL" id="BRYB01000777">
    <property type="protein sequence ID" value="GMI37462.1"/>
    <property type="molecule type" value="Genomic_DNA"/>
</dbReference>
<gene>
    <name evidence="1" type="ORF">TeGR_g5395</name>
</gene>
<sequence length="295" mass="31701">MTVLSPSLPLSSPALIQCLSRSPIIPKHSFPPDLSHLISDTSWAGAYGSEGAEGVFHSIVDVAVPPGSHVVIKVSVLDGDRSLPVRQTLPGSSPLYLESDPRVLASAEHSFVTALPIPAPPPPRPYLLIDTFMYSSPPSMLALRVLTHAPAVDALVLLESTTYFDGSPRPLHLGPGGVLGGGGENWWGFGDKVKRVVIDFEALIPPSDLLSEAATLVYERAQRDATAAAVRVFCLTWHLYTFDWLVLPFFTRSSPPPLSKVEDSQLWGITSKEGACLTSLDRLEVPGHTATAARR</sequence>
<proteinExistence type="predicted"/>
<evidence type="ECO:0000313" key="2">
    <source>
        <dbReference type="Proteomes" id="UP001165060"/>
    </source>
</evidence>
<name>A0ABQ6N067_9STRA</name>
<protein>
    <submittedName>
        <fullName evidence="1">Uncharacterized protein</fullName>
    </submittedName>
</protein>
<keyword evidence="2" id="KW-1185">Reference proteome</keyword>
<evidence type="ECO:0000313" key="1">
    <source>
        <dbReference type="EMBL" id="GMI37462.1"/>
    </source>
</evidence>